<organism evidence="1 2">
    <name type="scientific">Anas zonorhyncha</name>
    <name type="common">Eastern spot-billed duck</name>
    <dbReference type="NCBI Taxonomy" id="75864"/>
    <lineage>
        <taxon>Eukaryota</taxon>
        <taxon>Metazoa</taxon>
        <taxon>Chordata</taxon>
        <taxon>Craniata</taxon>
        <taxon>Vertebrata</taxon>
        <taxon>Euteleostomi</taxon>
        <taxon>Archelosauria</taxon>
        <taxon>Archosauria</taxon>
        <taxon>Dinosauria</taxon>
        <taxon>Saurischia</taxon>
        <taxon>Theropoda</taxon>
        <taxon>Coelurosauria</taxon>
        <taxon>Aves</taxon>
        <taxon>Neognathae</taxon>
        <taxon>Galloanserae</taxon>
        <taxon>Anseriformes</taxon>
        <taxon>Anatidae</taxon>
        <taxon>Anatinae</taxon>
        <taxon>Anas</taxon>
    </lineage>
</organism>
<name>A0A8B9U667_9AVES</name>
<reference evidence="1" key="2">
    <citation type="submission" date="2025-09" db="UniProtKB">
        <authorList>
            <consortium name="Ensembl"/>
        </authorList>
    </citation>
    <scope>IDENTIFICATION</scope>
</reference>
<evidence type="ECO:0000313" key="1">
    <source>
        <dbReference type="Ensembl" id="ENSAZOP00000004032.1"/>
    </source>
</evidence>
<sequence length="193" mass="22577">MLTREAVFVRHLRAWKEAESEFSGVCSTGRVVEATGKLSFSTRGGHLWCRAVPQPCSTMACSSFPTMGWNHRRCLRLFQTHCRFFFDGLHFPSQTHCPFFFAGLHLPSQTHCVFFFAWLHFPSQTHCLFFFDGLHFPSQTHCPFFFAGLHLPSQIHCPFFFDGLHLPYQTHCLFYFDELHFPSQIHWEKLIPL</sequence>
<reference evidence="1" key="1">
    <citation type="submission" date="2025-08" db="UniProtKB">
        <authorList>
            <consortium name="Ensembl"/>
        </authorList>
    </citation>
    <scope>IDENTIFICATION</scope>
</reference>
<keyword evidence="2" id="KW-1185">Reference proteome</keyword>
<dbReference type="Ensembl" id="ENSAZOT00000004303.1">
    <property type="protein sequence ID" value="ENSAZOP00000004032.1"/>
    <property type="gene ID" value="ENSAZOG00000002605.1"/>
</dbReference>
<dbReference type="Proteomes" id="UP000694549">
    <property type="component" value="Unplaced"/>
</dbReference>
<evidence type="ECO:0000313" key="2">
    <source>
        <dbReference type="Proteomes" id="UP000694549"/>
    </source>
</evidence>
<dbReference type="AlphaFoldDB" id="A0A8B9U667"/>
<proteinExistence type="predicted"/>
<accession>A0A8B9U667</accession>
<protein>
    <submittedName>
        <fullName evidence="1">Uncharacterized protein</fullName>
    </submittedName>
</protein>